<evidence type="ECO:0000313" key="4">
    <source>
        <dbReference type="Proteomes" id="UP000199556"/>
    </source>
</evidence>
<dbReference type="Pfam" id="PF00498">
    <property type="entry name" value="FHA"/>
    <property type="match status" value="1"/>
</dbReference>
<dbReference type="PROSITE" id="PS50006">
    <property type="entry name" value="FHA_DOMAIN"/>
    <property type="match status" value="1"/>
</dbReference>
<reference evidence="3 4" key="1">
    <citation type="submission" date="2016-10" db="EMBL/GenBank/DDBJ databases">
        <authorList>
            <person name="de Groot N.N."/>
        </authorList>
    </citation>
    <scope>NUCLEOTIDE SEQUENCE [LARGE SCALE GENOMIC DNA]</scope>
    <source>
        <strain evidence="3 4">DSM 4180</strain>
    </source>
</reference>
<dbReference type="Gene3D" id="2.60.200.20">
    <property type="match status" value="1"/>
</dbReference>
<dbReference type="OrthoDB" id="9806704at2"/>
<accession>A0A1I4PPL8</accession>
<evidence type="ECO:0000259" key="2">
    <source>
        <dbReference type="PROSITE" id="PS50006"/>
    </source>
</evidence>
<dbReference type="InterPro" id="IPR000253">
    <property type="entry name" value="FHA_dom"/>
</dbReference>
<name>A0A1I4PPL8_ECTMO</name>
<dbReference type="EMBL" id="FOUO01000002">
    <property type="protein sequence ID" value="SFM29536.1"/>
    <property type="molecule type" value="Genomic_DNA"/>
</dbReference>
<dbReference type="CDD" id="cd00060">
    <property type="entry name" value="FHA"/>
    <property type="match status" value="1"/>
</dbReference>
<proteinExistence type="predicted"/>
<evidence type="ECO:0000256" key="1">
    <source>
        <dbReference type="SAM" id="MobiDB-lite"/>
    </source>
</evidence>
<feature type="domain" description="FHA" evidence="2">
    <location>
        <begin position="55"/>
        <end position="99"/>
    </location>
</feature>
<dbReference type="InterPro" id="IPR008984">
    <property type="entry name" value="SMAD_FHA_dom_sf"/>
</dbReference>
<dbReference type="SMART" id="SM00240">
    <property type="entry name" value="FHA"/>
    <property type="match status" value="1"/>
</dbReference>
<dbReference type="AlphaFoldDB" id="A0A1I4PPL8"/>
<keyword evidence="4" id="KW-1185">Reference proteome</keyword>
<gene>
    <name evidence="3" type="ORF">SAMN05421721_102111</name>
</gene>
<protein>
    <submittedName>
        <fullName evidence="3">FHA domain-containing protein</fullName>
    </submittedName>
</protein>
<evidence type="ECO:0000313" key="3">
    <source>
        <dbReference type="EMBL" id="SFM29536.1"/>
    </source>
</evidence>
<sequence>MKPSPGNDPHAEQEDNAPTQRISAEDVRKLYDLNARMGFSFHGKETAFTAADRVFVMGRSTDCDLVVMVPVASRHHARVIYRKGKFILIDQSTNGTYVSIHGSEPICLLNGEEVPLVGEGVISLGRPIREGDPDLVAFHVPH</sequence>
<dbReference type="RefSeq" id="WP_090483524.1">
    <property type="nucleotide sequence ID" value="NZ_FOUO01000002.1"/>
</dbReference>
<dbReference type="Proteomes" id="UP000199556">
    <property type="component" value="Unassembled WGS sequence"/>
</dbReference>
<dbReference type="STRING" id="195064.SAMN05421721_102111"/>
<feature type="region of interest" description="Disordered" evidence="1">
    <location>
        <begin position="1"/>
        <end position="23"/>
    </location>
</feature>
<dbReference type="SUPFAM" id="SSF49879">
    <property type="entry name" value="SMAD/FHA domain"/>
    <property type="match status" value="1"/>
</dbReference>
<organism evidence="3 4">
    <name type="scientific">Ectothiorhodospira mobilis</name>
    <dbReference type="NCBI Taxonomy" id="195064"/>
    <lineage>
        <taxon>Bacteria</taxon>
        <taxon>Pseudomonadati</taxon>
        <taxon>Pseudomonadota</taxon>
        <taxon>Gammaproteobacteria</taxon>
        <taxon>Chromatiales</taxon>
        <taxon>Ectothiorhodospiraceae</taxon>
        <taxon>Ectothiorhodospira</taxon>
    </lineage>
</organism>